<organism evidence="2 3">
    <name type="scientific">Streptomyces regalis</name>
    <dbReference type="NCBI Taxonomy" id="68262"/>
    <lineage>
        <taxon>Bacteria</taxon>
        <taxon>Bacillati</taxon>
        <taxon>Actinomycetota</taxon>
        <taxon>Actinomycetes</taxon>
        <taxon>Kitasatosporales</taxon>
        <taxon>Streptomycetaceae</taxon>
        <taxon>Streptomyces</taxon>
    </lineage>
</organism>
<sequence>MDLPAPQRNGTPLPGPHHPHQHRQHHPQPADPAPTRTTRSPRRPRHHTLRRLILALTARTITQYLFYRHRRWPHTINPHLIVNEHTAQNEKPVSPHRLGDQFRETGVTLNQIRMDRQLEEALTHGPDALHLAAVFGISERAAMRYAATDAARAFLATPLEQ</sequence>
<accession>A0A101JSC8</accession>
<evidence type="ECO:0000313" key="2">
    <source>
        <dbReference type="EMBL" id="KUL32174.1"/>
    </source>
</evidence>
<protein>
    <submittedName>
        <fullName evidence="2">Uncharacterized protein</fullName>
    </submittedName>
</protein>
<name>A0A101JSC8_9ACTN</name>
<evidence type="ECO:0000256" key="1">
    <source>
        <dbReference type="SAM" id="MobiDB-lite"/>
    </source>
</evidence>
<dbReference type="OrthoDB" id="3216692at2"/>
<reference evidence="3" key="1">
    <citation type="submission" date="2015-10" db="EMBL/GenBank/DDBJ databases">
        <authorList>
            <person name="Ju K.-S."/>
            <person name="Doroghazi J.R."/>
            <person name="Metcalf W.W."/>
        </authorList>
    </citation>
    <scope>NUCLEOTIDE SEQUENCE [LARGE SCALE GENOMIC DNA]</scope>
    <source>
        <strain evidence="3">NRRL 3151</strain>
    </source>
</reference>
<dbReference type="AlphaFoldDB" id="A0A101JSC8"/>
<dbReference type="EMBL" id="LLZG01000231">
    <property type="protein sequence ID" value="KUL32174.1"/>
    <property type="molecule type" value="Genomic_DNA"/>
</dbReference>
<comment type="caution">
    <text evidence="2">The sequence shown here is derived from an EMBL/GenBank/DDBJ whole genome shotgun (WGS) entry which is preliminary data.</text>
</comment>
<dbReference type="Proteomes" id="UP000053923">
    <property type="component" value="Unassembled WGS sequence"/>
</dbReference>
<evidence type="ECO:0000313" key="3">
    <source>
        <dbReference type="Proteomes" id="UP000053923"/>
    </source>
</evidence>
<proteinExistence type="predicted"/>
<keyword evidence="3" id="KW-1185">Reference proteome</keyword>
<gene>
    <name evidence="2" type="ORF">ADL12_23590</name>
</gene>
<dbReference type="RefSeq" id="WP_159053260.1">
    <property type="nucleotide sequence ID" value="NZ_LLZG01000231.1"/>
</dbReference>
<feature type="region of interest" description="Disordered" evidence="1">
    <location>
        <begin position="1"/>
        <end position="47"/>
    </location>
</feature>
<feature type="compositionally biased region" description="Basic residues" evidence="1">
    <location>
        <begin position="17"/>
        <end position="26"/>
    </location>
</feature>